<dbReference type="Proteomes" id="UP001630127">
    <property type="component" value="Unassembled WGS sequence"/>
</dbReference>
<comment type="caution">
    <text evidence="1">The sequence shown here is derived from an EMBL/GenBank/DDBJ whole genome shotgun (WGS) entry which is preliminary data.</text>
</comment>
<proteinExistence type="predicted"/>
<evidence type="ECO:0000313" key="2">
    <source>
        <dbReference type="Proteomes" id="UP001630127"/>
    </source>
</evidence>
<organism evidence="1 2">
    <name type="scientific">Cinchona calisaya</name>
    <dbReference type="NCBI Taxonomy" id="153742"/>
    <lineage>
        <taxon>Eukaryota</taxon>
        <taxon>Viridiplantae</taxon>
        <taxon>Streptophyta</taxon>
        <taxon>Embryophyta</taxon>
        <taxon>Tracheophyta</taxon>
        <taxon>Spermatophyta</taxon>
        <taxon>Magnoliopsida</taxon>
        <taxon>eudicotyledons</taxon>
        <taxon>Gunneridae</taxon>
        <taxon>Pentapetalae</taxon>
        <taxon>asterids</taxon>
        <taxon>lamiids</taxon>
        <taxon>Gentianales</taxon>
        <taxon>Rubiaceae</taxon>
        <taxon>Cinchonoideae</taxon>
        <taxon>Cinchoneae</taxon>
        <taxon>Cinchona</taxon>
    </lineage>
</organism>
<dbReference type="EMBL" id="JBJUIK010000002">
    <property type="protein sequence ID" value="KAL3535463.1"/>
    <property type="molecule type" value="Genomic_DNA"/>
</dbReference>
<gene>
    <name evidence="1" type="ORF">ACH5RR_003924</name>
</gene>
<accession>A0ABD3AW60</accession>
<dbReference type="AlphaFoldDB" id="A0ABD3AW60"/>
<protein>
    <submittedName>
        <fullName evidence="1">Uncharacterized protein</fullName>
    </submittedName>
</protein>
<name>A0ABD3AW60_9GENT</name>
<reference evidence="1 2" key="1">
    <citation type="submission" date="2024-11" db="EMBL/GenBank/DDBJ databases">
        <title>A near-complete genome assembly of Cinchona calisaya.</title>
        <authorList>
            <person name="Lian D.C."/>
            <person name="Zhao X.W."/>
            <person name="Wei L."/>
        </authorList>
    </citation>
    <scope>NUCLEOTIDE SEQUENCE [LARGE SCALE GENOMIC DNA]</scope>
    <source>
        <tissue evidence="1">Nenye</tissue>
    </source>
</reference>
<evidence type="ECO:0000313" key="1">
    <source>
        <dbReference type="EMBL" id="KAL3535463.1"/>
    </source>
</evidence>
<keyword evidence="2" id="KW-1185">Reference proteome</keyword>
<sequence length="104" mass="11515">MEGKWNDSLKTLRKVGLVDETMVESASLLILEQQFLELLIENATEDAVRLLKNDIEPLSNPDRVGTLSVTPPGNCNQDDDLSIFSIRKTFLQKLLVSPSNSGSI</sequence>